<dbReference type="Proteomes" id="UP000199701">
    <property type="component" value="Unassembled WGS sequence"/>
</dbReference>
<feature type="domain" description="DUF1540" evidence="1">
    <location>
        <begin position="10"/>
        <end position="52"/>
    </location>
</feature>
<name>A0A1I0QPC0_9FIRM</name>
<keyword evidence="3" id="KW-1185">Reference proteome</keyword>
<dbReference type="STRING" id="99656.SAMN05421659_108192"/>
<evidence type="ECO:0000313" key="3">
    <source>
        <dbReference type="Proteomes" id="UP000199701"/>
    </source>
</evidence>
<dbReference type="RefSeq" id="WP_092454246.1">
    <property type="nucleotide sequence ID" value="NZ_FOJI01000008.1"/>
</dbReference>
<evidence type="ECO:0000313" key="2">
    <source>
        <dbReference type="EMBL" id="SEW28959.1"/>
    </source>
</evidence>
<dbReference type="EMBL" id="FOJI01000008">
    <property type="protein sequence ID" value="SEW28959.1"/>
    <property type="molecule type" value="Genomic_DNA"/>
</dbReference>
<accession>A0A1I0QPC0</accession>
<protein>
    <recommendedName>
        <fullName evidence="1">DUF1540 domain-containing protein</fullName>
    </recommendedName>
</protein>
<dbReference type="OrthoDB" id="1756089at2"/>
<reference evidence="2 3" key="1">
    <citation type="submission" date="2016-10" db="EMBL/GenBank/DDBJ databases">
        <authorList>
            <person name="de Groot N.N."/>
        </authorList>
    </citation>
    <scope>NUCLEOTIDE SEQUENCE [LARGE SCALE GENOMIC DNA]</scope>
    <source>
        <strain evidence="2 3">DSM 9179</strain>
    </source>
</reference>
<evidence type="ECO:0000259" key="1">
    <source>
        <dbReference type="Pfam" id="PF07561"/>
    </source>
</evidence>
<organism evidence="2 3">
    <name type="scientific">[Clostridium] fimetarium</name>
    <dbReference type="NCBI Taxonomy" id="99656"/>
    <lineage>
        <taxon>Bacteria</taxon>
        <taxon>Bacillati</taxon>
        <taxon>Bacillota</taxon>
        <taxon>Clostridia</taxon>
        <taxon>Lachnospirales</taxon>
        <taxon>Lachnospiraceae</taxon>
    </lineage>
</organism>
<dbReference type="InterPro" id="IPR011437">
    <property type="entry name" value="DUF1540"/>
</dbReference>
<dbReference type="Pfam" id="PF07561">
    <property type="entry name" value="DUF1540"/>
    <property type="match status" value="1"/>
</dbReference>
<sequence length="55" mass="6099">MDKTNYNHSIKCSVNQCTNHAEGDSYCALSQISVGTHESEPTEVKCTDCESFKVK</sequence>
<dbReference type="AlphaFoldDB" id="A0A1I0QPC0"/>
<proteinExistence type="predicted"/>
<gene>
    <name evidence="2" type="ORF">SAMN05421659_108192</name>
</gene>